<gene>
    <name evidence="3" type="ORF">NQ314_021478</name>
</gene>
<protein>
    <submittedName>
        <fullName evidence="3">Uncharacterized protein</fullName>
    </submittedName>
</protein>
<feature type="region of interest" description="Disordered" evidence="1">
    <location>
        <begin position="141"/>
        <end position="271"/>
    </location>
</feature>
<dbReference type="Proteomes" id="UP001162156">
    <property type="component" value="Unassembled WGS sequence"/>
</dbReference>
<evidence type="ECO:0000256" key="2">
    <source>
        <dbReference type="SAM" id="SignalP"/>
    </source>
</evidence>
<accession>A0AAV8WK50</accession>
<evidence type="ECO:0000256" key="1">
    <source>
        <dbReference type="SAM" id="MobiDB-lite"/>
    </source>
</evidence>
<proteinExistence type="predicted"/>
<keyword evidence="4" id="KW-1185">Reference proteome</keyword>
<dbReference type="AlphaFoldDB" id="A0AAV8WK50"/>
<reference evidence="3" key="1">
    <citation type="journal article" date="2023" name="Insect Mol. Biol.">
        <title>Genome sequencing provides insights into the evolution of gene families encoding plant cell wall-degrading enzymes in longhorned beetles.</title>
        <authorList>
            <person name="Shin N.R."/>
            <person name="Okamura Y."/>
            <person name="Kirsch R."/>
            <person name="Pauchet Y."/>
        </authorList>
    </citation>
    <scope>NUCLEOTIDE SEQUENCE</scope>
    <source>
        <strain evidence="3">RBIC_L_NR</strain>
    </source>
</reference>
<feature type="signal peptide" evidence="2">
    <location>
        <begin position="1"/>
        <end position="23"/>
    </location>
</feature>
<name>A0AAV8WK50_9CUCU</name>
<dbReference type="EMBL" id="JANEYF010006001">
    <property type="protein sequence ID" value="KAJ8926171.1"/>
    <property type="molecule type" value="Genomic_DNA"/>
</dbReference>
<feature type="compositionally biased region" description="Polar residues" evidence="1">
    <location>
        <begin position="234"/>
        <end position="265"/>
    </location>
</feature>
<organism evidence="3 4">
    <name type="scientific">Rhamnusium bicolor</name>
    <dbReference type="NCBI Taxonomy" id="1586634"/>
    <lineage>
        <taxon>Eukaryota</taxon>
        <taxon>Metazoa</taxon>
        <taxon>Ecdysozoa</taxon>
        <taxon>Arthropoda</taxon>
        <taxon>Hexapoda</taxon>
        <taxon>Insecta</taxon>
        <taxon>Pterygota</taxon>
        <taxon>Neoptera</taxon>
        <taxon>Endopterygota</taxon>
        <taxon>Coleoptera</taxon>
        <taxon>Polyphaga</taxon>
        <taxon>Cucujiformia</taxon>
        <taxon>Chrysomeloidea</taxon>
        <taxon>Cerambycidae</taxon>
        <taxon>Lepturinae</taxon>
        <taxon>Rhagiini</taxon>
        <taxon>Rhamnusium</taxon>
    </lineage>
</organism>
<evidence type="ECO:0000313" key="3">
    <source>
        <dbReference type="EMBL" id="KAJ8926171.1"/>
    </source>
</evidence>
<sequence length="329" mass="36236">MVFRHFLVAALALAMVCFQLVESERDQYENRHDKPHAVQLRSEATDSMLQVSVPQRPAFIEKETNTGIETLSAVGNSETGRKKRGFSRWNGQRTQLAGYESFTMWKPPVYQLSRPYYIPIYGTPGRVPIYFPPQSLNINPGTPVDNPLPNRPFTGPGYLPPKEYLPSSTSTEKVTTMKIIDRINGDDDDDDDDRPIWGDSPPAPAATQRPSNIVPTRPTRPPSMADFPPLVHDVNNSGTNILAAESQSAEDSISNIFSRPPQRTTPRPAVSGPSNCVWAIISCCSAANNAVPDSCFEQRGCPGPFWGSSPCDSDYAKAAISAALNYYNQ</sequence>
<evidence type="ECO:0000313" key="4">
    <source>
        <dbReference type="Proteomes" id="UP001162156"/>
    </source>
</evidence>
<keyword evidence="2" id="KW-0732">Signal</keyword>
<feature type="chain" id="PRO_5044023936" evidence="2">
    <location>
        <begin position="24"/>
        <end position="329"/>
    </location>
</feature>
<comment type="caution">
    <text evidence="3">The sequence shown here is derived from an EMBL/GenBank/DDBJ whole genome shotgun (WGS) entry which is preliminary data.</text>
</comment>